<organism evidence="5 6">
    <name type="scientific">Trichoderma arundinaceum</name>
    <dbReference type="NCBI Taxonomy" id="490622"/>
    <lineage>
        <taxon>Eukaryota</taxon>
        <taxon>Fungi</taxon>
        <taxon>Dikarya</taxon>
        <taxon>Ascomycota</taxon>
        <taxon>Pezizomycotina</taxon>
        <taxon>Sordariomycetes</taxon>
        <taxon>Hypocreomycetidae</taxon>
        <taxon>Hypocreales</taxon>
        <taxon>Hypocreaceae</taxon>
        <taxon>Trichoderma</taxon>
    </lineage>
</organism>
<sequence length="597" mass="67163">MVRPEKRCDGCWTCRLRRKKCDEARPICTNCGGLQITCHYGTLKPEWLDGAEKQEAMAAKIRSQIKQQADYRRERHHASARVTGLTTASQERQGFSFINLIPKHDLSLGEPTSHNDATSLDAPESSISSSQDIISDSDNCEIPDTAPAFTFANELHLGSGPDPGMLPSWKDFEMNHLMKYLDHVFPFLFPFYPNGLLDPGRGWIFPFLGQSKVAFHSVISISSYFFTVAIRDAYAGREHELCRSMAWSRLIQQADMCFDMLQQDIQELNDRGGQADLLDKVRVMESIVQFLTFEIAVGRSANWDNHLSPTLALFRDILQDYGIKGSKSLLFDVLNKISLRPLYAIGGDRFVWDNRQECFRFFTGLLLFIDVVASTSLDIPPRLLEYHPQLLTEIDDGVSAGGEATIRLSHLTGCHNWVIRVIAEISALDAWKKENKSMGSELRTRIIERARHIARILEDGMSRMGSEITTSTTTPTRIWAHSAKIYLAVVASGWQPLLPEVRSSVAQTLQLLQTVVSSSHLRVLAWPLCIAGCMAEHAQEQDFRNLFVKLDKSALIGTLGEALRVMESTWQNRESMNSEAWDIEACLNILGTPVLLV</sequence>
<reference evidence="5 6" key="1">
    <citation type="journal article" date="2018" name="PLoS Pathog.">
        <title>Evolution of structural diversity of trichothecenes, a family of toxins produced by plant pathogenic and entomopathogenic fungi.</title>
        <authorList>
            <person name="Proctor R.H."/>
            <person name="McCormick S.P."/>
            <person name="Kim H.S."/>
            <person name="Cardoza R.E."/>
            <person name="Stanley A.M."/>
            <person name="Lindo L."/>
            <person name="Kelly A."/>
            <person name="Brown D.W."/>
            <person name="Lee T."/>
            <person name="Vaughan M.M."/>
            <person name="Alexander N.J."/>
            <person name="Busman M."/>
            <person name="Gutierrez S."/>
        </authorList>
    </citation>
    <scope>NUCLEOTIDE SEQUENCE [LARGE SCALE GENOMIC DNA]</scope>
    <source>
        <strain evidence="5 6">IBT 40837</strain>
    </source>
</reference>
<dbReference type="SMART" id="SM00066">
    <property type="entry name" value="GAL4"/>
    <property type="match status" value="1"/>
</dbReference>
<name>A0A395NWB3_TRIAR</name>
<evidence type="ECO:0000259" key="4">
    <source>
        <dbReference type="PROSITE" id="PS50048"/>
    </source>
</evidence>
<dbReference type="Proteomes" id="UP000266272">
    <property type="component" value="Unassembled WGS sequence"/>
</dbReference>
<dbReference type="SUPFAM" id="SSF57701">
    <property type="entry name" value="Zn2/Cys6 DNA-binding domain"/>
    <property type="match status" value="1"/>
</dbReference>
<feature type="region of interest" description="Disordered" evidence="3">
    <location>
        <begin position="108"/>
        <end position="136"/>
    </location>
</feature>
<keyword evidence="2" id="KW-0539">Nucleus</keyword>
<keyword evidence="6" id="KW-1185">Reference proteome</keyword>
<protein>
    <submittedName>
        <fullName evidence="5">Transcriptional regulatory pro1</fullName>
    </submittedName>
</protein>
<dbReference type="OrthoDB" id="3251668at2759"/>
<evidence type="ECO:0000313" key="6">
    <source>
        <dbReference type="Proteomes" id="UP000266272"/>
    </source>
</evidence>
<dbReference type="PANTHER" id="PTHR37534">
    <property type="entry name" value="TRANSCRIPTIONAL ACTIVATOR PROTEIN UGA3"/>
    <property type="match status" value="1"/>
</dbReference>
<dbReference type="CDD" id="cd00067">
    <property type="entry name" value="GAL4"/>
    <property type="match status" value="1"/>
</dbReference>
<dbReference type="InterPro" id="IPR021858">
    <property type="entry name" value="Fun_TF"/>
</dbReference>
<comment type="subcellular location">
    <subcellularLocation>
        <location evidence="1">Nucleus</location>
    </subcellularLocation>
</comment>
<dbReference type="AlphaFoldDB" id="A0A395NWB3"/>
<dbReference type="EMBL" id="PXOA01000118">
    <property type="protein sequence ID" value="RFU80283.1"/>
    <property type="molecule type" value="Genomic_DNA"/>
</dbReference>
<dbReference type="Gene3D" id="4.10.240.10">
    <property type="entry name" value="Zn(2)-C6 fungal-type DNA-binding domain"/>
    <property type="match status" value="1"/>
</dbReference>
<accession>A0A395NWB3</accession>
<dbReference type="Pfam" id="PF11951">
    <property type="entry name" value="Fungal_trans_2"/>
    <property type="match status" value="1"/>
</dbReference>
<comment type="caution">
    <text evidence="5">The sequence shown here is derived from an EMBL/GenBank/DDBJ whole genome shotgun (WGS) entry which is preliminary data.</text>
</comment>
<dbReference type="Pfam" id="PF00172">
    <property type="entry name" value="Zn_clus"/>
    <property type="match status" value="1"/>
</dbReference>
<dbReference type="PROSITE" id="PS50048">
    <property type="entry name" value="ZN2_CY6_FUNGAL_2"/>
    <property type="match status" value="1"/>
</dbReference>
<dbReference type="GO" id="GO:0005634">
    <property type="term" value="C:nucleus"/>
    <property type="evidence" value="ECO:0007669"/>
    <property type="project" value="UniProtKB-SubCell"/>
</dbReference>
<evidence type="ECO:0000256" key="3">
    <source>
        <dbReference type="SAM" id="MobiDB-lite"/>
    </source>
</evidence>
<dbReference type="GO" id="GO:0008270">
    <property type="term" value="F:zinc ion binding"/>
    <property type="evidence" value="ECO:0007669"/>
    <property type="project" value="InterPro"/>
</dbReference>
<dbReference type="PROSITE" id="PS00463">
    <property type="entry name" value="ZN2_CY6_FUNGAL_1"/>
    <property type="match status" value="1"/>
</dbReference>
<dbReference type="InterPro" id="IPR001138">
    <property type="entry name" value="Zn2Cys6_DnaBD"/>
</dbReference>
<proteinExistence type="predicted"/>
<evidence type="ECO:0000256" key="1">
    <source>
        <dbReference type="ARBA" id="ARBA00004123"/>
    </source>
</evidence>
<evidence type="ECO:0000313" key="5">
    <source>
        <dbReference type="EMBL" id="RFU80283.1"/>
    </source>
</evidence>
<feature type="compositionally biased region" description="Low complexity" evidence="3">
    <location>
        <begin position="125"/>
        <end position="136"/>
    </location>
</feature>
<dbReference type="PANTHER" id="PTHR37534:SF20">
    <property type="entry name" value="PRO1A C6 ZINK-FINGER PROTEIN"/>
    <property type="match status" value="1"/>
</dbReference>
<gene>
    <name evidence="5" type="ORF">TARUN_1959</name>
</gene>
<feature type="domain" description="Zn(2)-C6 fungal-type" evidence="4">
    <location>
        <begin position="10"/>
        <end position="40"/>
    </location>
</feature>
<dbReference type="STRING" id="490622.A0A395NWB3"/>
<dbReference type="GO" id="GO:0000981">
    <property type="term" value="F:DNA-binding transcription factor activity, RNA polymerase II-specific"/>
    <property type="evidence" value="ECO:0007669"/>
    <property type="project" value="InterPro"/>
</dbReference>
<dbReference type="InterPro" id="IPR036864">
    <property type="entry name" value="Zn2-C6_fun-type_DNA-bd_sf"/>
</dbReference>
<evidence type="ECO:0000256" key="2">
    <source>
        <dbReference type="ARBA" id="ARBA00023242"/>
    </source>
</evidence>